<evidence type="ECO:0000313" key="14">
    <source>
        <dbReference type="EMBL" id="MFD1236944.1"/>
    </source>
</evidence>
<accession>A0ABW3VS26</accession>
<name>A0ABW3VS26_9PSEU</name>
<feature type="domain" description="Histidine kinase/HSP90-like ATPase" evidence="11">
    <location>
        <begin position="385"/>
        <end position="471"/>
    </location>
</feature>
<keyword evidence="15" id="KW-1185">Reference proteome</keyword>
<dbReference type="EMBL" id="JBHTMB010000249">
    <property type="protein sequence ID" value="MFD1236944.1"/>
    <property type="molecule type" value="Genomic_DNA"/>
</dbReference>
<evidence type="ECO:0000256" key="9">
    <source>
        <dbReference type="SAM" id="MobiDB-lite"/>
    </source>
</evidence>
<dbReference type="Gene3D" id="3.30.565.10">
    <property type="entry name" value="Histidine kinase-like ATPase, C-terminal domain"/>
    <property type="match status" value="1"/>
</dbReference>
<comment type="caution">
    <text evidence="14">The sequence shown here is derived from an EMBL/GenBank/DDBJ whole genome shotgun (WGS) entry which is preliminary data.</text>
</comment>
<keyword evidence="4" id="KW-0808">Transferase</keyword>
<keyword evidence="7" id="KW-0067">ATP-binding</keyword>
<dbReference type="Pfam" id="PF02518">
    <property type="entry name" value="HATPase_c"/>
    <property type="match status" value="1"/>
</dbReference>
<dbReference type="InterPro" id="IPR050482">
    <property type="entry name" value="Sensor_HK_TwoCompSys"/>
</dbReference>
<feature type="transmembrane region" description="Helical" evidence="10">
    <location>
        <begin position="171"/>
        <end position="197"/>
    </location>
</feature>
<feature type="transmembrane region" description="Helical" evidence="10">
    <location>
        <begin position="217"/>
        <end position="242"/>
    </location>
</feature>
<dbReference type="Proteomes" id="UP001597182">
    <property type="component" value="Unassembled WGS sequence"/>
</dbReference>
<evidence type="ECO:0000256" key="4">
    <source>
        <dbReference type="ARBA" id="ARBA00022679"/>
    </source>
</evidence>
<evidence type="ECO:0000256" key="7">
    <source>
        <dbReference type="ARBA" id="ARBA00022840"/>
    </source>
</evidence>
<feature type="compositionally biased region" description="Basic and acidic residues" evidence="9">
    <location>
        <begin position="37"/>
        <end position="46"/>
    </location>
</feature>
<dbReference type="Pfam" id="PF13796">
    <property type="entry name" value="Sensor"/>
    <property type="match status" value="1"/>
</dbReference>
<evidence type="ECO:0000256" key="5">
    <source>
        <dbReference type="ARBA" id="ARBA00022741"/>
    </source>
</evidence>
<evidence type="ECO:0000256" key="3">
    <source>
        <dbReference type="ARBA" id="ARBA00022553"/>
    </source>
</evidence>
<dbReference type="Pfam" id="PF07730">
    <property type="entry name" value="HisKA_3"/>
    <property type="match status" value="1"/>
</dbReference>
<feature type="domain" description="Signal transduction histidine kinase subgroup 3 dimerisation and phosphoacceptor" evidence="12">
    <location>
        <begin position="283"/>
        <end position="346"/>
    </location>
</feature>
<comment type="catalytic activity">
    <reaction evidence="1">
        <text>ATP + protein L-histidine = ADP + protein N-phospho-L-histidine.</text>
        <dbReference type="EC" id="2.7.13.3"/>
    </reaction>
</comment>
<proteinExistence type="predicted"/>
<dbReference type="InterPro" id="IPR036890">
    <property type="entry name" value="HATPase_C_sf"/>
</dbReference>
<sequence>MTGTAVPSPDASADGVAGPSPGLGGRAVPDPVGGDPVRADPVRADPVRVGTGRPAQRRGVVARAGRDLRYLIGGLPLCVVAFVVAIAGFAAGVSTIVVWIGLPILLFTLRAARGLATVERRSTEAVLGRPLPPHHYREPTGRGLRRMLRSLAEPQSWRDLLHAVVGFPLRLTCFIVAVVWTAVALGSTLYVTWQWALPYDAEFSGLYGIVAGQASRLIDVAITTAGGIVLLLLLPVVLRVLVIARAAVARGLLTNQSAALRARTTQLAASRRAAVAAEAQTLRRLERDIHDGPQQRLVRLTMDLEAVTRRLDDDPDRARSLVAEALEQSREALTELRALSRGIAPPILADRGLGPALAAAAARCPVEVSLDVDLPADGRLPGEVENAAYFVVTESLTNVAKHSAASHCAVTVRLDGERVLVQVLDDGVGGAHLGKGHGLAGLADRLSAVDGMLDVDSPPGGPTVLTADIPLVGDEGE</sequence>
<dbReference type="SUPFAM" id="SSF55874">
    <property type="entry name" value="ATPase domain of HSP90 chaperone/DNA topoisomerase II/histidine kinase"/>
    <property type="match status" value="1"/>
</dbReference>
<gene>
    <name evidence="14" type="ORF">ACFQ34_26955</name>
</gene>
<evidence type="ECO:0000259" key="12">
    <source>
        <dbReference type="Pfam" id="PF07730"/>
    </source>
</evidence>
<dbReference type="CDD" id="cd16917">
    <property type="entry name" value="HATPase_UhpB-NarQ-NarX-like"/>
    <property type="match status" value="1"/>
</dbReference>
<dbReference type="Gene3D" id="1.20.5.1930">
    <property type="match status" value="1"/>
</dbReference>
<evidence type="ECO:0000313" key="15">
    <source>
        <dbReference type="Proteomes" id="UP001597182"/>
    </source>
</evidence>
<dbReference type="InterPro" id="IPR011712">
    <property type="entry name" value="Sig_transdc_His_kin_sub3_dim/P"/>
</dbReference>
<dbReference type="GO" id="GO:0016301">
    <property type="term" value="F:kinase activity"/>
    <property type="evidence" value="ECO:0007669"/>
    <property type="project" value="UniProtKB-KW"/>
</dbReference>
<keyword evidence="6 14" id="KW-0418">Kinase</keyword>
<feature type="transmembrane region" description="Helical" evidence="10">
    <location>
        <begin position="96"/>
        <end position="112"/>
    </location>
</feature>
<reference evidence="15" key="1">
    <citation type="journal article" date="2019" name="Int. J. Syst. Evol. Microbiol.">
        <title>The Global Catalogue of Microorganisms (GCM) 10K type strain sequencing project: providing services to taxonomists for standard genome sequencing and annotation.</title>
        <authorList>
            <consortium name="The Broad Institute Genomics Platform"/>
            <consortium name="The Broad Institute Genome Sequencing Center for Infectious Disease"/>
            <person name="Wu L."/>
            <person name="Ma J."/>
        </authorList>
    </citation>
    <scope>NUCLEOTIDE SEQUENCE [LARGE SCALE GENOMIC DNA]</scope>
    <source>
        <strain evidence="15">CCUG 49018</strain>
    </source>
</reference>
<protein>
    <recommendedName>
        <fullName evidence="2">histidine kinase</fullName>
        <ecNumber evidence="2">2.7.13.3</ecNumber>
    </recommendedName>
</protein>
<keyword evidence="3" id="KW-0597">Phosphoprotein</keyword>
<feature type="region of interest" description="Disordered" evidence="9">
    <location>
        <begin position="1"/>
        <end position="58"/>
    </location>
</feature>
<organism evidence="14 15">
    <name type="scientific">Pseudonocardia benzenivorans</name>
    <dbReference type="NCBI Taxonomy" id="228005"/>
    <lineage>
        <taxon>Bacteria</taxon>
        <taxon>Bacillati</taxon>
        <taxon>Actinomycetota</taxon>
        <taxon>Actinomycetes</taxon>
        <taxon>Pseudonocardiales</taxon>
        <taxon>Pseudonocardiaceae</taxon>
        <taxon>Pseudonocardia</taxon>
    </lineage>
</organism>
<dbReference type="RefSeq" id="WP_346091484.1">
    <property type="nucleotide sequence ID" value="NZ_BAABKS010000027.1"/>
</dbReference>
<feature type="domain" description="Putative sensor" evidence="13">
    <location>
        <begin position="70"/>
        <end position="253"/>
    </location>
</feature>
<dbReference type="PANTHER" id="PTHR24421">
    <property type="entry name" value="NITRATE/NITRITE SENSOR PROTEIN NARX-RELATED"/>
    <property type="match status" value="1"/>
</dbReference>
<keyword evidence="5" id="KW-0547">Nucleotide-binding</keyword>
<evidence type="ECO:0000259" key="13">
    <source>
        <dbReference type="Pfam" id="PF13796"/>
    </source>
</evidence>
<keyword evidence="10" id="KW-1133">Transmembrane helix</keyword>
<evidence type="ECO:0000256" key="1">
    <source>
        <dbReference type="ARBA" id="ARBA00000085"/>
    </source>
</evidence>
<dbReference type="InterPro" id="IPR003594">
    <property type="entry name" value="HATPase_dom"/>
</dbReference>
<keyword evidence="10" id="KW-0472">Membrane</keyword>
<dbReference type="InterPro" id="IPR025828">
    <property type="entry name" value="Put_sensor_dom"/>
</dbReference>
<evidence type="ECO:0000256" key="2">
    <source>
        <dbReference type="ARBA" id="ARBA00012438"/>
    </source>
</evidence>
<feature type="transmembrane region" description="Helical" evidence="10">
    <location>
        <begin position="68"/>
        <end position="90"/>
    </location>
</feature>
<evidence type="ECO:0000256" key="6">
    <source>
        <dbReference type="ARBA" id="ARBA00022777"/>
    </source>
</evidence>
<dbReference type="EC" id="2.7.13.3" evidence="2"/>
<keyword evidence="8" id="KW-0902">Two-component regulatory system</keyword>
<evidence type="ECO:0000256" key="10">
    <source>
        <dbReference type="SAM" id="Phobius"/>
    </source>
</evidence>
<evidence type="ECO:0000256" key="8">
    <source>
        <dbReference type="ARBA" id="ARBA00023012"/>
    </source>
</evidence>
<evidence type="ECO:0000259" key="11">
    <source>
        <dbReference type="Pfam" id="PF02518"/>
    </source>
</evidence>
<dbReference type="PANTHER" id="PTHR24421:SF10">
    <property type="entry name" value="NITRATE_NITRITE SENSOR PROTEIN NARQ"/>
    <property type="match status" value="1"/>
</dbReference>
<keyword evidence="10" id="KW-0812">Transmembrane</keyword>